<dbReference type="AlphaFoldDB" id="A0AAD4W2L1"/>
<proteinExistence type="predicted"/>
<accession>A0AAD4W2L1</accession>
<dbReference type="EMBL" id="JAJFAZ020000004">
    <property type="protein sequence ID" value="KAI5334939.1"/>
    <property type="molecule type" value="Genomic_DNA"/>
</dbReference>
<dbReference type="Proteomes" id="UP001054821">
    <property type="component" value="Chromosome 4"/>
</dbReference>
<name>A0AAD4W2L1_PRUDU</name>
<reference evidence="1 2" key="1">
    <citation type="journal article" date="2022" name="G3 (Bethesda)">
        <title>Whole-genome sequence and methylome profiling of the almond [Prunus dulcis (Mill.) D.A. Webb] cultivar 'Nonpareil'.</title>
        <authorList>
            <person name="D'Amico-Willman K.M."/>
            <person name="Ouma W.Z."/>
            <person name="Meulia T."/>
            <person name="Sideli G.M."/>
            <person name="Gradziel T.M."/>
            <person name="Fresnedo-Ramirez J."/>
        </authorList>
    </citation>
    <scope>NUCLEOTIDE SEQUENCE [LARGE SCALE GENOMIC DNA]</scope>
    <source>
        <strain evidence="1">Clone GOH B32 T37-40</strain>
    </source>
</reference>
<evidence type="ECO:0000313" key="1">
    <source>
        <dbReference type="EMBL" id="KAI5334939.1"/>
    </source>
</evidence>
<organism evidence="1 2">
    <name type="scientific">Prunus dulcis</name>
    <name type="common">Almond</name>
    <name type="synonym">Amygdalus dulcis</name>
    <dbReference type="NCBI Taxonomy" id="3755"/>
    <lineage>
        <taxon>Eukaryota</taxon>
        <taxon>Viridiplantae</taxon>
        <taxon>Streptophyta</taxon>
        <taxon>Embryophyta</taxon>
        <taxon>Tracheophyta</taxon>
        <taxon>Spermatophyta</taxon>
        <taxon>Magnoliopsida</taxon>
        <taxon>eudicotyledons</taxon>
        <taxon>Gunneridae</taxon>
        <taxon>Pentapetalae</taxon>
        <taxon>rosids</taxon>
        <taxon>fabids</taxon>
        <taxon>Rosales</taxon>
        <taxon>Rosaceae</taxon>
        <taxon>Amygdaloideae</taxon>
        <taxon>Amygdaleae</taxon>
        <taxon>Prunus</taxon>
    </lineage>
</organism>
<comment type="caution">
    <text evidence="1">The sequence shown here is derived from an EMBL/GenBank/DDBJ whole genome shotgun (WGS) entry which is preliminary data.</text>
</comment>
<sequence length="227" mass="25038">MRGGTCSIGPHLASLCTHVGPAVGSAVPSGRWPGWLLCWFSGACSSNSIRGHSSTDRFVYFAYSPSFGDSLFADLGHDARIRDRQSALRWYRGRFWTLLCDQVEELLHIRKGDLIFREQGDDRMVGLLDLAESVPDATYLPFDHGPHGFYPAESDENIPLLMDLLRGVVESNVAGLRHVCGKPFSLRIGIVPPVSCSWNPWWPSSGLFISFPGCQSAAPRGVHFGFE</sequence>
<gene>
    <name evidence="1" type="ORF">L3X38_025072</name>
</gene>
<evidence type="ECO:0000313" key="2">
    <source>
        <dbReference type="Proteomes" id="UP001054821"/>
    </source>
</evidence>
<protein>
    <submittedName>
        <fullName evidence="1">Uncharacterized protein</fullName>
    </submittedName>
</protein>
<keyword evidence="2" id="KW-1185">Reference proteome</keyword>